<dbReference type="EMBL" id="JASBWS010000001">
    <property type="protein sequence ID" value="KAJ9117797.1"/>
    <property type="molecule type" value="Genomic_DNA"/>
</dbReference>
<accession>A0ACC2X4W8</accession>
<reference evidence="1" key="1">
    <citation type="submission" date="2023-04" db="EMBL/GenBank/DDBJ databases">
        <title>Draft Genome sequencing of Naganishia species isolated from polar environments using Oxford Nanopore Technology.</title>
        <authorList>
            <person name="Leo P."/>
            <person name="Venkateswaran K."/>
        </authorList>
    </citation>
    <scope>NUCLEOTIDE SEQUENCE</scope>
    <source>
        <strain evidence="1">MNA-CCFEE 5262</strain>
    </source>
</reference>
<organism evidence="1 2">
    <name type="scientific">Naganishia adeliensis</name>
    <dbReference type="NCBI Taxonomy" id="92952"/>
    <lineage>
        <taxon>Eukaryota</taxon>
        <taxon>Fungi</taxon>
        <taxon>Dikarya</taxon>
        <taxon>Basidiomycota</taxon>
        <taxon>Agaricomycotina</taxon>
        <taxon>Tremellomycetes</taxon>
        <taxon>Filobasidiales</taxon>
        <taxon>Filobasidiaceae</taxon>
        <taxon>Naganishia</taxon>
    </lineage>
</organism>
<evidence type="ECO:0000313" key="1">
    <source>
        <dbReference type="EMBL" id="KAJ9117797.1"/>
    </source>
</evidence>
<keyword evidence="2" id="KW-1185">Reference proteome</keyword>
<sequence length="838" mass="94877">MPDLESATPRPTWSAWAVYPGRLLTSRTPFQRRLKLVLLACTGFLFFSYLFAAPSHGPSLVGGYGQARPSPPPPHSWWDWLSPAQWDIPFMPNSQRQRIQKTLERYRLALDDPFPSQLPLGRAILPGISTTDLPPPRSHQKFPQQLLPTLYPAGPPTSDIQEHIVNPRTPVHPFVKNWTSPEWFDTEGRNAKRLPRVQWDFARNPVSGKRRRVNDERREAVKRAFVFAWQKYKDKAWGHDEVRPVTGVPSDPFQGWGATIIDSLETLLIMGLEEEYERCREHVWKVDFRLISGNDWARGWRADLPRRETQGDDAVASDEDDWLSKRDYLDEYAYEDERFERQGRQSHQLMATFETGIRYLGGLVGAYDLSGDTIILERAKELGKVLGRGFDTTSGLLLPRFDAGSKSDYFHNGRVSLAEVGSMTLELTRLSQVTGDRWYFDRAQRAIDYIQHVIVPASSLGPLVPAMFDSNTDEGLSINGYYTFGAMADSYYEYLIKQHQLIGAATDQFADMYARAVDKAQEVLYADLPFYKGRNMMTISGRHHPGRGLQYDLEHLSCFAGGMLGLGAKLLDRQADLDVGHAFTRTCYHLGAATPSGLQPESVNFLRPDLPEGLFYENITAIVEDGEDEYITVNKLKGMPQGTSGVDGRYLGRPETAESVFYMYRLTGDPKWQDRGWRMFTAWIDKCTAEFGISSVGDVRQKNPKHTDNMESFVFAETFKYYYLLHAPPDLISLDDYVFTTEAHPILLRNRQPGNDKFWTPSASARSADLGKRGSGTDAQLFTRSQRIEEAEKQRQAAPPGSKGVVGAGLGRFRGSKTQPEPLPPGMPPKQDQLEEYD</sequence>
<gene>
    <name evidence="1" type="ORF">QFC20_000076</name>
</gene>
<name>A0ACC2X4W8_9TREE</name>
<dbReference type="Proteomes" id="UP001230649">
    <property type="component" value="Unassembled WGS sequence"/>
</dbReference>
<evidence type="ECO:0000313" key="2">
    <source>
        <dbReference type="Proteomes" id="UP001230649"/>
    </source>
</evidence>
<protein>
    <submittedName>
        <fullName evidence="1">Uncharacterized protein</fullName>
    </submittedName>
</protein>
<comment type="caution">
    <text evidence="1">The sequence shown here is derived from an EMBL/GenBank/DDBJ whole genome shotgun (WGS) entry which is preliminary data.</text>
</comment>
<proteinExistence type="predicted"/>